<dbReference type="AlphaFoldDB" id="U1PTN4"/>
<dbReference type="EMBL" id="AWSD01000153">
    <property type="protein sequence ID" value="ERH19315.1"/>
    <property type="molecule type" value="Genomic_DNA"/>
</dbReference>
<accession>U1PTN4</accession>
<proteinExistence type="predicted"/>
<evidence type="ECO:0000313" key="3">
    <source>
        <dbReference type="Proteomes" id="UP000016498"/>
    </source>
</evidence>
<protein>
    <submittedName>
        <fullName evidence="2">Uncharacterized protein</fullName>
    </submittedName>
</protein>
<evidence type="ECO:0000256" key="1">
    <source>
        <dbReference type="SAM" id="MobiDB-lite"/>
    </source>
</evidence>
<dbReference type="HOGENOM" id="CLU_469007_0_0_11"/>
<organism evidence="2 3">
    <name type="scientific">Actinomyces johnsonii F0510</name>
    <dbReference type="NCBI Taxonomy" id="1227262"/>
    <lineage>
        <taxon>Bacteria</taxon>
        <taxon>Bacillati</taxon>
        <taxon>Actinomycetota</taxon>
        <taxon>Actinomycetes</taxon>
        <taxon>Actinomycetales</taxon>
        <taxon>Actinomycetaceae</taxon>
        <taxon>Actinomyces</taxon>
    </lineage>
</organism>
<name>U1PTN4_9ACTO</name>
<dbReference type="PATRIC" id="fig|1227262.3.peg.1235"/>
<sequence>METDMSCWDDIARALEDVDPVCPSRAGTAALWKTITADAPGGPDPKGAPDQVVRALSAVDRAWLVQLGQDPDTSKEQLEQAISLCQNLRAAHGYSTLPLRYARVELSAVLGQRDEALEQLREARLFSFGKTDTGAVLATARMHDDYSGVINTTTAAPNRVDVDPVETAQGLGAVLVPYLAHKRLVEAEDAFASLSQLHLPDAALLLSFGDRLEYLGLSSQWQRAIALMRHTNLKGASEASAWRLMNTAVGLALVMREANRADYGNRALGTSLTWKTPWGDLELTAWDTVAHAYDVITSFARGIAVRFDTRNGNNGVSYRIEMRMAAEAAGLASRSYGTVTSAVPADRSRLRNQGALLKEVRELLTLSRGYGMESVRQRAMSTAETVSASLSDVVDDSALELVVDLRLAFGRLLAALGANERAEKEHLDTAELSLSQGWTETSCAALALASHAAQARGDNAASRRAWQQCLEAMTTWPMNRPGERCGILVDAVGDPLIAVQVLSALAEVLVEGVEEDNSRAPIVREIISRASTQVSRCVRPPRRAAEALARVEERIAPYGRGRGGRRRPGSSTTIKAGDQDVSAPV</sequence>
<gene>
    <name evidence="2" type="ORF">HMPREF1549_01512</name>
</gene>
<comment type="caution">
    <text evidence="2">The sequence shown here is derived from an EMBL/GenBank/DDBJ whole genome shotgun (WGS) entry which is preliminary data.</text>
</comment>
<reference evidence="2 3" key="1">
    <citation type="submission" date="2013-06" db="EMBL/GenBank/DDBJ databases">
        <authorList>
            <person name="Weinstock G."/>
            <person name="Sodergren E."/>
            <person name="Lobos E.A."/>
            <person name="Fulton L."/>
            <person name="Fulton R."/>
            <person name="Courtney L."/>
            <person name="Fronick C."/>
            <person name="O'Laughlin M."/>
            <person name="Godfrey J."/>
            <person name="Wilson R.M."/>
            <person name="Miner T."/>
            <person name="Farmer C."/>
            <person name="Delehaunty K."/>
            <person name="Cordes M."/>
            <person name="Minx P."/>
            <person name="Tomlinson C."/>
            <person name="Chen J."/>
            <person name="Wollam A."/>
            <person name="Pepin K.H."/>
            <person name="Bhonagiri V."/>
            <person name="Zhang X."/>
            <person name="Warren W."/>
            <person name="Mitreva M."/>
            <person name="Mardis E.R."/>
            <person name="Wilson R.K."/>
        </authorList>
    </citation>
    <scope>NUCLEOTIDE SEQUENCE [LARGE SCALE GENOMIC DNA]</scope>
    <source>
        <strain evidence="2 3">F0510</strain>
    </source>
</reference>
<dbReference type="Proteomes" id="UP000016498">
    <property type="component" value="Unassembled WGS sequence"/>
</dbReference>
<evidence type="ECO:0000313" key="2">
    <source>
        <dbReference type="EMBL" id="ERH19315.1"/>
    </source>
</evidence>
<feature type="region of interest" description="Disordered" evidence="1">
    <location>
        <begin position="557"/>
        <end position="585"/>
    </location>
</feature>